<dbReference type="InterPro" id="IPR036052">
    <property type="entry name" value="TrpB-like_PALP_sf"/>
</dbReference>
<gene>
    <name evidence="1" type="ORF">CJ030_MR5G025042</name>
</gene>
<accession>A0A6A1VHR6</accession>
<keyword evidence="2" id="KW-1185">Reference proteome</keyword>
<dbReference type="Gene3D" id="3.40.50.1100">
    <property type="match status" value="1"/>
</dbReference>
<name>A0A6A1VHR6_9ROSI</name>
<dbReference type="SUPFAM" id="SSF53686">
    <property type="entry name" value="Tryptophan synthase beta subunit-like PLP-dependent enzymes"/>
    <property type="match status" value="1"/>
</dbReference>
<dbReference type="Proteomes" id="UP000516437">
    <property type="component" value="Chromosome 5"/>
</dbReference>
<dbReference type="AlphaFoldDB" id="A0A6A1VHR6"/>
<dbReference type="OrthoDB" id="7773036at2759"/>
<proteinExistence type="predicted"/>
<organism evidence="1 2">
    <name type="scientific">Morella rubra</name>
    <name type="common">Chinese bayberry</name>
    <dbReference type="NCBI Taxonomy" id="262757"/>
    <lineage>
        <taxon>Eukaryota</taxon>
        <taxon>Viridiplantae</taxon>
        <taxon>Streptophyta</taxon>
        <taxon>Embryophyta</taxon>
        <taxon>Tracheophyta</taxon>
        <taxon>Spermatophyta</taxon>
        <taxon>Magnoliopsida</taxon>
        <taxon>eudicotyledons</taxon>
        <taxon>Gunneridae</taxon>
        <taxon>Pentapetalae</taxon>
        <taxon>rosids</taxon>
        <taxon>fabids</taxon>
        <taxon>Fagales</taxon>
        <taxon>Myricaceae</taxon>
        <taxon>Morella</taxon>
    </lineage>
</organism>
<comment type="caution">
    <text evidence="1">The sequence shown here is derived from an EMBL/GenBank/DDBJ whole genome shotgun (WGS) entry which is preliminary data.</text>
</comment>
<evidence type="ECO:0000313" key="2">
    <source>
        <dbReference type="Proteomes" id="UP000516437"/>
    </source>
</evidence>
<reference evidence="1 2" key="1">
    <citation type="journal article" date="2019" name="Plant Biotechnol. J.">
        <title>The red bayberry genome and genetic basis of sex determination.</title>
        <authorList>
            <person name="Jia H.M."/>
            <person name="Jia H.J."/>
            <person name="Cai Q.L."/>
            <person name="Wang Y."/>
            <person name="Zhao H.B."/>
            <person name="Yang W.F."/>
            <person name="Wang G.Y."/>
            <person name="Li Y.H."/>
            <person name="Zhan D.L."/>
            <person name="Shen Y.T."/>
            <person name="Niu Q.F."/>
            <person name="Chang L."/>
            <person name="Qiu J."/>
            <person name="Zhao L."/>
            <person name="Xie H.B."/>
            <person name="Fu W.Y."/>
            <person name="Jin J."/>
            <person name="Li X.W."/>
            <person name="Jiao Y."/>
            <person name="Zhou C.C."/>
            <person name="Tu T."/>
            <person name="Chai C.Y."/>
            <person name="Gao J.L."/>
            <person name="Fan L.J."/>
            <person name="van de Weg E."/>
            <person name="Wang J.Y."/>
            <person name="Gao Z.S."/>
        </authorList>
    </citation>
    <scope>NUCLEOTIDE SEQUENCE [LARGE SCALE GENOMIC DNA]</scope>
    <source>
        <tissue evidence="1">Leaves</tissue>
    </source>
</reference>
<evidence type="ECO:0000313" key="1">
    <source>
        <dbReference type="EMBL" id="KAB1212274.1"/>
    </source>
</evidence>
<dbReference type="EMBL" id="RXIC02000023">
    <property type="protein sequence ID" value="KAB1212274.1"/>
    <property type="molecule type" value="Genomic_DNA"/>
</dbReference>
<protein>
    <submittedName>
        <fullName evidence="1">Threonine synthase, chloroplastic</fullName>
    </submittedName>
</protein>
<sequence length="155" mass="17314">MTVLVSQVNRLRKMNSPVVGFGYASFRDTSATLSAYCAAARIPSIVFLPANGISIAQLVQPIANGAFVLSLNINFDSCMQLIRESGVCTQKFKWDRGFFVQTKEMTQRGIENLSSIQKAKNIYLDVHTLPSSIVNSQQQQLHEQGTWTFKIFSNF</sequence>